<dbReference type="STRING" id="314271.RB2654_05034"/>
<dbReference type="eggNOG" id="COG2172">
    <property type="taxonomic scope" value="Bacteria"/>
</dbReference>
<protein>
    <submittedName>
        <fullName evidence="1">Uncharacterized protein</fullName>
    </submittedName>
</protein>
<dbReference type="AlphaFoldDB" id="A3VLF5"/>
<gene>
    <name evidence="1" type="ORF">RB2654_05034</name>
</gene>
<evidence type="ECO:0000313" key="1">
    <source>
        <dbReference type="EMBL" id="EAQ10960.1"/>
    </source>
</evidence>
<dbReference type="EMBL" id="AAMT01000022">
    <property type="protein sequence ID" value="EAQ10960.1"/>
    <property type="molecule type" value="Genomic_DNA"/>
</dbReference>
<accession>A3VLF5</accession>
<sequence>MIVTIPNSLAPPSILAFAAELDGLPAAELYEFDFGRSRWFPPFSMLLLAIILKRFRDAHPESRCRARNHEHHTYAAHLGFFRSFGLQHGNSPGAAPGSDNYVPITRLDIEEIRREAVDRWVEVGDVLEAKARELAGVLTRTDQGALFDTLSYSIREIIRNTVEHSEAPDLLICAQYWPTRNEVEVGIADAGIGIMRGLQRNPSFADLDERQAIQTALMPGVSGNPLAGTGTDVWQNSGYGLYMTNRICRSGGKFMICSGNAALQLTANDKMDLAGNMPGTAVRLLINTDRLPDLREQLQRFHEEGRRAAQTIRGANTSFASTASQMLSEDFQGNEIDDDF</sequence>
<dbReference type="InterPro" id="IPR036890">
    <property type="entry name" value="HATPase_C_sf"/>
</dbReference>
<comment type="caution">
    <text evidence="1">The sequence shown here is derived from an EMBL/GenBank/DDBJ whole genome shotgun (WGS) entry which is preliminary data.</text>
</comment>
<name>A3VLF5_9RHOB</name>
<organism evidence="1 2">
    <name type="scientific">Maritimibacter alkaliphilus HTCC2654</name>
    <dbReference type="NCBI Taxonomy" id="314271"/>
    <lineage>
        <taxon>Bacteria</taxon>
        <taxon>Pseudomonadati</taxon>
        <taxon>Pseudomonadota</taxon>
        <taxon>Alphaproteobacteria</taxon>
        <taxon>Rhodobacterales</taxon>
        <taxon>Roseobacteraceae</taxon>
        <taxon>Maritimibacter</taxon>
    </lineage>
</organism>
<evidence type="ECO:0000313" key="2">
    <source>
        <dbReference type="Proteomes" id="UP000002931"/>
    </source>
</evidence>
<dbReference type="Proteomes" id="UP000002931">
    <property type="component" value="Unassembled WGS sequence"/>
</dbReference>
<keyword evidence="2" id="KW-1185">Reference proteome</keyword>
<dbReference type="RefSeq" id="WP_008329286.1">
    <property type="nucleotide sequence ID" value="NZ_CH902578.1"/>
</dbReference>
<reference evidence="1 2" key="1">
    <citation type="journal article" date="2010" name="J. Bacteriol.">
        <title>Genome sequences of Pelagibaca bermudensis HTCC2601T and Maritimibacter alkaliphilus HTCC2654T, the type strains of two marine Roseobacter genera.</title>
        <authorList>
            <person name="Thrash J.C."/>
            <person name="Cho J.C."/>
            <person name="Ferriera S."/>
            <person name="Johnson J."/>
            <person name="Vergin K.L."/>
            <person name="Giovannoni S.J."/>
        </authorList>
    </citation>
    <scope>NUCLEOTIDE SEQUENCE [LARGE SCALE GENOMIC DNA]</scope>
    <source>
        <strain evidence="1 2">HTCC2654</strain>
    </source>
</reference>
<proteinExistence type="predicted"/>
<dbReference type="SUPFAM" id="SSF55874">
    <property type="entry name" value="ATPase domain of HSP90 chaperone/DNA topoisomerase II/histidine kinase"/>
    <property type="match status" value="1"/>
</dbReference>
<dbReference type="OrthoDB" id="3194831at2"/>
<dbReference type="HOGENOM" id="CLU_810728_0_0_5"/>